<evidence type="ECO:0000313" key="2">
    <source>
        <dbReference type="EMBL" id="WZW99242.1"/>
    </source>
</evidence>
<dbReference type="InterPro" id="IPR043129">
    <property type="entry name" value="ATPase_NBD"/>
</dbReference>
<evidence type="ECO:0000313" key="3">
    <source>
        <dbReference type="Proteomes" id="UP001434337"/>
    </source>
</evidence>
<dbReference type="EMBL" id="CP115965">
    <property type="protein sequence ID" value="WZW99242.1"/>
    <property type="molecule type" value="Genomic_DNA"/>
</dbReference>
<dbReference type="Pfam" id="PF02541">
    <property type="entry name" value="Ppx-GppA"/>
    <property type="match status" value="1"/>
</dbReference>
<dbReference type="Gene3D" id="3.30.420.150">
    <property type="entry name" value="Exopolyphosphatase. Domain 2"/>
    <property type="match status" value="1"/>
</dbReference>
<organism evidence="2 3">
    <name type="scientific">Propioniciclava soli</name>
    <dbReference type="NCBI Taxonomy" id="2775081"/>
    <lineage>
        <taxon>Bacteria</taxon>
        <taxon>Bacillati</taxon>
        <taxon>Actinomycetota</taxon>
        <taxon>Actinomycetes</taxon>
        <taxon>Propionibacteriales</taxon>
        <taxon>Propionibacteriaceae</taxon>
        <taxon>Propioniciclava</taxon>
    </lineage>
</organism>
<dbReference type="Proteomes" id="UP001434337">
    <property type="component" value="Chromosome"/>
</dbReference>
<feature type="domain" description="Ppx/GppA phosphatase N-terminal" evidence="1">
    <location>
        <begin position="23"/>
        <end position="280"/>
    </location>
</feature>
<dbReference type="PANTHER" id="PTHR30005:SF13">
    <property type="entry name" value="EXOPOLYPHOSPHATASE 2"/>
    <property type="match status" value="1"/>
</dbReference>
<dbReference type="SUPFAM" id="SSF53067">
    <property type="entry name" value="Actin-like ATPase domain"/>
    <property type="match status" value="2"/>
</dbReference>
<evidence type="ECO:0000259" key="1">
    <source>
        <dbReference type="Pfam" id="PF02541"/>
    </source>
</evidence>
<dbReference type="CDD" id="cd24054">
    <property type="entry name" value="ASKHA_NBD_AaPPX-GppA_MtPPX2-like"/>
    <property type="match status" value="1"/>
</dbReference>
<sequence length="306" mass="31498">MTTPDRVAAIDCGTNSVRLLAAQASDGGFTELARDLRLTRLGQGVDATGEFHPDALARTFAACDDYAAQLRGLGVERLRFVATSAARDAGNRDAFFDGVAERLGVTPEVISGEEEASLSFTGALTALPDADAPALVMDIGGGSTELVLGGAEGIAAATSLDMGSVRLRERFLPGDPPSGDEITEAIDYCDDLLDASGIDFAAARTWFGVGGTATSLSALAQELPAYDRARVHGSVVSRADLDGLAGRLLTTPVADVLGLPTMQPGRADVICAGALICSRVGQRVGVHLTVSEADILDGLVLGLLRG</sequence>
<dbReference type="InterPro" id="IPR050273">
    <property type="entry name" value="GppA/Ppx_hydrolase"/>
</dbReference>
<keyword evidence="3" id="KW-1185">Reference proteome</keyword>
<name>A0ABZ3CBU6_9ACTN</name>
<dbReference type="RefSeq" id="WP_232549599.1">
    <property type="nucleotide sequence ID" value="NZ_CP115965.1"/>
</dbReference>
<dbReference type="InterPro" id="IPR003695">
    <property type="entry name" value="Ppx_GppA_N"/>
</dbReference>
<proteinExistence type="predicted"/>
<gene>
    <name evidence="2" type="ORF">PCC79_03315</name>
</gene>
<accession>A0ABZ3CBU6</accession>
<dbReference type="PANTHER" id="PTHR30005">
    <property type="entry name" value="EXOPOLYPHOSPHATASE"/>
    <property type="match status" value="1"/>
</dbReference>
<protein>
    <submittedName>
        <fullName evidence="2">Ppx/GppA phosphatase family protein</fullName>
    </submittedName>
</protein>
<reference evidence="2 3" key="1">
    <citation type="journal article" date="2023" name="Environ Microbiome">
        <title>A coral-associated actinobacterium mitigates coral bleaching under heat stress.</title>
        <authorList>
            <person name="Li J."/>
            <person name="Zou Y."/>
            <person name="Li Q."/>
            <person name="Zhang J."/>
            <person name="Bourne D.G."/>
            <person name="Lyu Y."/>
            <person name="Liu C."/>
            <person name="Zhang S."/>
        </authorList>
    </citation>
    <scope>NUCLEOTIDE SEQUENCE [LARGE SCALE GENOMIC DNA]</scope>
    <source>
        <strain evidence="2 3">SCSIO 13291</strain>
    </source>
</reference>
<dbReference type="Gene3D" id="3.30.420.40">
    <property type="match status" value="1"/>
</dbReference>